<dbReference type="AlphaFoldDB" id="A0A916VZ87"/>
<dbReference type="PROSITE" id="PS00908">
    <property type="entry name" value="MR_MLE_1"/>
    <property type="match status" value="1"/>
</dbReference>
<dbReference type="SUPFAM" id="SSF54826">
    <property type="entry name" value="Enolase N-terminal domain-like"/>
    <property type="match status" value="1"/>
</dbReference>
<evidence type="ECO:0000259" key="2">
    <source>
        <dbReference type="SMART" id="SM00922"/>
    </source>
</evidence>
<dbReference type="GO" id="GO:0016829">
    <property type="term" value="F:lyase activity"/>
    <property type="evidence" value="ECO:0007669"/>
    <property type="project" value="UniProtKB-KW"/>
</dbReference>
<dbReference type="SUPFAM" id="SSF51604">
    <property type="entry name" value="Enolase C-terminal domain-like"/>
    <property type="match status" value="1"/>
</dbReference>
<dbReference type="PANTHER" id="PTHR48080:SF2">
    <property type="entry name" value="D-GALACTONATE DEHYDRATASE"/>
    <property type="match status" value="1"/>
</dbReference>
<organism evidence="3 4">
    <name type="scientific">Edaphobacter acidisoli</name>
    <dbReference type="NCBI Taxonomy" id="2040573"/>
    <lineage>
        <taxon>Bacteria</taxon>
        <taxon>Pseudomonadati</taxon>
        <taxon>Acidobacteriota</taxon>
        <taxon>Terriglobia</taxon>
        <taxon>Terriglobales</taxon>
        <taxon>Acidobacteriaceae</taxon>
        <taxon>Edaphobacter</taxon>
    </lineage>
</organism>
<dbReference type="InterPro" id="IPR036849">
    <property type="entry name" value="Enolase-like_C_sf"/>
</dbReference>
<dbReference type="InterPro" id="IPR029065">
    <property type="entry name" value="Enolase_C-like"/>
</dbReference>
<dbReference type="InterPro" id="IPR013342">
    <property type="entry name" value="Mandelate_racemase_C"/>
</dbReference>
<dbReference type="Gene3D" id="3.20.20.120">
    <property type="entry name" value="Enolase-like C-terminal domain"/>
    <property type="match status" value="1"/>
</dbReference>
<dbReference type="Pfam" id="PF13378">
    <property type="entry name" value="MR_MLE_C"/>
    <property type="match status" value="1"/>
</dbReference>
<comment type="caution">
    <text evidence="3">The sequence shown here is derived from an EMBL/GenBank/DDBJ whole genome shotgun (WGS) entry which is preliminary data.</text>
</comment>
<dbReference type="Proteomes" id="UP000648801">
    <property type="component" value="Unassembled WGS sequence"/>
</dbReference>
<reference evidence="3" key="2">
    <citation type="submission" date="2020-09" db="EMBL/GenBank/DDBJ databases">
        <authorList>
            <person name="Sun Q."/>
            <person name="Zhou Y."/>
        </authorList>
    </citation>
    <scope>NUCLEOTIDE SEQUENCE</scope>
    <source>
        <strain evidence="3">CGMCC 1.15447</strain>
    </source>
</reference>
<dbReference type="InterPro" id="IPR013341">
    <property type="entry name" value="Mandelate_racemase_N_dom"/>
</dbReference>
<dbReference type="SFLD" id="SFLDG00179">
    <property type="entry name" value="mandelate_racemase"/>
    <property type="match status" value="1"/>
</dbReference>
<dbReference type="InterPro" id="IPR029017">
    <property type="entry name" value="Enolase-like_N"/>
</dbReference>
<dbReference type="NCBIfam" id="NF010624">
    <property type="entry name" value="PRK14017.1"/>
    <property type="match status" value="1"/>
</dbReference>
<dbReference type="SMART" id="SM00922">
    <property type="entry name" value="MR_MLE"/>
    <property type="match status" value="1"/>
</dbReference>
<evidence type="ECO:0000313" key="4">
    <source>
        <dbReference type="Proteomes" id="UP000648801"/>
    </source>
</evidence>
<evidence type="ECO:0000256" key="1">
    <source>
        <dbReference type="ARBA" id="ARBA00023239"/>
    </source>
</evidence>
<dbReference type="GO" id="GO:0009063">
    <property type="term" value="P:amino acid catabolic process"/>
    <property type="evidence" value="ECO:0007669"/>
    <property type="project" value="InterPro"/>
</dbReference>
<keyword evidence="1" id="KW-0456">Lyase</keyword>
<dbReference type="EMBL" id="BMJB01000001">
    <property type="protein sequence ID" value="GGA54978.1"/>
    <property type="molecule type" value="Genomic_DNA"/>
</dbReference>
<dbReference type="InterPro" id="IPR018110">
    <property type="entry name" value="Mandel_Rmase/mucon_lact_enz_CS"/>
</dbReference>
<dbReference type="PANTHER" id="PTHR48080">
    <property type="entry name" value="D-GALACTONATE DEHYDRATASE-RELATED"/>
    <property type="match status" value="1"/>
</dbReference>
<dbReference type="Pfam" id="PF02746">
    <property type="entry name" value="MR_MLE_N"/>
    <property type="match status" value="1"/>
</dbReference>
<dbReference type="SFLD" id="SFLDS00001">
    <property type="entry name" value="Enolase"/>
    <property type="match status" value="1"/>
</dbReference>
<accession>A0A916VZ87</accession>
<keyword evidence="4" id="KW-1185">Reference proteome</keyword>
<name>A0A916VZ87_9BACT</name>
<proteinExistence type="predicted"/>
<protein>
    <submittedName>
        <fullName evidence="3">Galactonate dehydratase</fullName>
    </submittedName>
</protein>
<dbReference type="InterPro" id="IPR034593">
    <property type="entry name" value="DgoD-like"/>
</dbReference>
<feature type="domain" description="Mandelate racemase/muconate lactonizing enzyme C-terminal" evidence="2">
    <location>
        <begin position="138"/>
        <end position="243"/>
    </location>
</feature>
<reference evidence="3" key="1">
    <citation type="journal article" date="2014" name="Int. J. Syst. Evol. Microbiol.">
        <title>Complete genome sequence of Corynebacterium casei LMG S-19264T (=DSM 44701T), isolated from a smear-ripened cheese.</title>
        <authorList>
            <consortium name="US DOE Joint Genome Institute (JGI-PGF)"/>
            <person name="Walter F."/>
            <person name="Albersmeier A."/>
            <person name="Kalinowski J."/>
            <person name="Ruckert C."/>
        </authorList>
    </citation>
    <scope>NUCLEOTIDE SEQUENCE</scope>
    <source>
        <strain evidence="3">CGMCC 1.15447</strain>
    </source>
</reference>
<evidence type="ECO:0000313" key="3">
    <source>
        <dbReference type="EMBL" id="GGA54978.1"/>
    </source>
</evidence>
<sequence length="387" mass="43400">MKITKISTLVVNARMRNWIFVKVETDQPGLYGWGESTLEWKTKGVVGAIEDLSVLLIGQDPCRIEHIWQIMHRQYFWRGGITNYSAMSGIDQALWDIKGKDLGQPVCNLLGGPVRDTLRFYDHLGGGTLENMYKSVEPSEFAERMKESMEKGFTAVKAMPIPVAEYIESPSTLKRAMRCVEAMRNAAGDDIDIMLDLHARTTPAAAIQFGRLLTDFNLFWYEEPCWPEHIDALVEVARALPYPIATGERLTGRWEFRELFEKRACSVVQPDVSHCGGISEARRIAAMAETYMISVACHNPQGPVSTAASTHIGFATPNYLIQEMVRADVPWRSDIVSEFIPLEAGQCSAPTRPGLGIEINEAEAAKYPWQPEVLMAYNHRDGSVADW</sequence>
<gene>
    <name evidence="3" type="ORF">GCM10011507_02810</name>
</gene>
<dbReference type="Gene3D" id="3.30.390.10">
    <property type="entry name" value="Enolase-like, N-terminal domain"/>
    <property type="match status" value="1"/>
</dbReference>
<dbReference type="RefSeq" id="WP_188757576.1">
    <property type="nucleotide sequence ID" value="NZ_BMJB01000001.1"/>
</dbReference>